<evidence type="ECO:0000313" key="4">
    <source>
        <dbReference type="EMBL" id="RYR52405.1"/>
    </source>
</evidence>
<dbReference type="GO" id="GO:0080142">
    <property type="term" value="P:regulation of salicylic acid biosynthetic process"/>
    <property type="evidence" value="ECO:0007669"/>
    <property type="project" value="TreeGrafter"/>
</dbReference>
<accession>A0A445CNA8</accession>
<dbReference type="GO" id="GO:0043565">
    <property type="term" value="F:sequence-specific DNA binding"/>
    <property type="evidence" value="ECO:0007669"/>
    <property type="project" value="TreeGrafter"/>
</dbReference>
<evidence type="ECO:0000313" key="5">
    <source>
        <dbReference type="Proteomes" id="UP000289738"/>
    </source>
</evidence>
<dbReference type="Proteomes" id="UP000289738">
    <property type="component" value="Chromosome A06"/>
</dbReference>
<dbReference type="Pfam" id="PF20451">
    <property type="entry name" value="Calmod_bind_M"/>
    <property type="match status" value="1"/>
</dbReference>
<dbReference type="InterPro" id="IPR046830">
    <property type="entry name" value="Calmod_bind_M"/>
</dbReference>
<dbReference type="GO" id="GO:0003700">
    <property type="term" value="F:DNA-binding transcription factor activity"/>
    <property type="evidence" value="ECO:0007669"/>
    <property type="project" value="TreeGrafter"/>
</dbReference>
<name>A0A445CNA8_ARAHY</name>
<dbReference type="Pfam" id="PF07887">
    <property type="entry name" value="Calmodulin_bind"/>
    <property type="match status" value="1"/>
</dbReference>
<evidence type="ECO:0000259" key="3">
    <source>
        <dbReference type="Pfam" id="PF20451"/>
    </source>
</evidence>
<gene>
    <name evidence="4" type="ORF">Ahy_A06g027331</name>
</gene>
<feature type="region of interest" description="Disordered" evidence="1">
    <location>
        <begin position="1"/>
        <end position="26"/>
    </location>
</feature>
<dbReference type="GO" id="GO:0005634">
    <property type="term" value="C:nucleus"/>
    <property type="evidence" value="ECO:0007669"/>
    <property type="project" value="TreeGrafter"/>
</dbReference>
<dbReference type="EMBL" id="SDMP01000006">
    <property type="protein sequence ID" value="RYR52405.1"/>
    <property type="molecule type" value="Genomic_DNA"/>
</dbReference>
<keyword evidence="5" id="KW-1185">Reference proteome</keyword>
<dbReference type="AlphaFoldDB" id="A0A445CNA8"/>
<reference evidence="4 5" key="1">
    <citation type="submission" date="2019-01" db="EMBL/GenBank/DDBJ databases">
        <title>Sequencing of cultivated peanut Arachis hypogaea provides insights into genome evolution and oil improvement.</title>
        <authorList>
            <person name="Chen X."/>
        </authorList>
    </citation>
    <scope>NUCLEOTIDE SEQUENCE [LARGE SCALE GENOMIC DNA]</scope>
    <source>
        <strain evidence="5">cv. Fuhuasheng</strain>
        <tissue evidence="4">Leaves</tissue>
    </source>
</reference>
<dbReference type="InterPro" id="IPR012416">
    <property type="entry name" value="CBP60"/>
</dbReference>
<dbReference type="PANTHER" id="PTHR31713:SF92">
    <property type="entry name" value="CALMODULIN-BINDING PROTEIN"/>
    <property type="match status" value="1"/>
</dbReference>
<proteinExistence type="predicted"/>
<evidence type="ECO:0000256" key="1">
    <source>
        <dbReference type="SAM" id="MobiDB-lite"/>
    </source>
</evidence>
<dbReference type="GO" id="GO:0005516">
    <property type="term" value="F:calmodulin binding"/>
    <property type="evidence" value="ECO:0007669"/>
    <property type="project" value="InterPro"/>
</dbReference>
<dbReference type="STRING" id="3818.A0A445CNA8"/>
<feature type="domain" description="Calmodulin binding protein-like N-terminal" evidence="2">
    <location>
        <begin position="87"/>
        <end position="226"/>
    </location>
</feature>
<feature type="domain" description="Calmodulin binding protein central" evidence="3">
    <location>
        <begin position="234"/>
        <end position="261"/>
    </location>
</feature>
<comment type="caution">
    <text evidence="4">The sequence shown here is derived from an EMBL/GenBank/DDBJ whole genome shotgun (WGS) entry which is preliminary data.</text>
</comment>
<evidence type="ECO:0000259" key="2">
    <source>
        <dbReference type="Pfam" id="PF07887"/>
    </source>
</evidence>
<dbReference type="PANTHER" id="PTHR31713">
    <property type="entry name" value="OS02G0177800 PROTEIN"/>
    <property type="match status" value="1"/>
</dbReference>
<dbReference type="InterPro" id="IPR046831">
    <property type="entry name" value="Calmodulin_bind_N"/>
</dbReference>
<protein>
    <submittedName>
        <fullName evidence="4">Uncharacterized protein</fullName>
    </submittedName>
</protein>
<organism evidence="4 5">
    <name type="scientific">Arachis hypogaea</name>
    <name type="common">Peanut</name>
    <dbReference type="NCBI Taxonomy" id="3818"/>
    <lineage>
        <taxon>Eukaryota</taxon>
        <taxon>Viridiplantae</taxon>
        <taxon>Streptophyta</taxon>
        <taxon>Embryophyta</taxon>
        <taxon>Tracheophyta</taxon>
        <taxon>Spermatophyta</taxon>
        <taxon>Magnoliopsida</taxon>
        <taxon>eudicotyledons</taxon>
        <taxon>Gunneridae</taxon>
        <taxon>Pentapetalae</taxon>
        <taxon>rosids</taxon>
        <taxon>fabids</taxon>
        <taxon>Fabales</taxon>
        <taxon>Fabaceae</taxon>
        <taxon>Papilionoideae</taxon>
        <taxon>50 kb inversion clade</taxon>
        <taxon>dalbergioids sensu lato</taxon>
        <taxon>Dalbergieae</taxon>
        <taxon>Pterocarpus clade</taxon>
        <taxon>Arachis</taxon>
    </lineage>
</organism>
<sequence>MDSTREYESAAAHQHSKRRREEDTHQQPDKFIIVGGKYLRFALDIEKEIVPCVAKFVQKLVREEMERFLRLRQTMNETGAHVVKSFELVFKNDLPATVFTHSNIKAKDGSPIQIALYDARSQLIVTDDPLLSSIKVKIYVLKGEFGGDENENWSTKEFKANISRERENRGELLKGDTVITLKNGVGYIGKIMFTDNSKCTWSRHFRLGAIVSSTSHQATIKEAIMNQKQYPPSLNDEVYRLENISKGGKIHERLLEIGIKTKFGKLSRKLKGTIDHANTYTTEEVMISHGQNDMPLQCNLQVLDQYLPSDQYFDNN</sequence>